<name>A0A4R5Q9V4_9PROT</name>
<evidence type="ECO:0008006" key="3">
    <source>
        <dbReference type="Google" id="ProtNLM"/>
    </source>
</evidence>
<accession>A0A4R5Q9V4</accession>
<proteinExistence type="predicted"/>
<dbReference type="OrthoDB" id="9809153at2"/>
<gene>
    <name evidence="1" type="ORF">E2C06_25505</name>
</gene>
<dbReference type="Proteomes" id="UP000295096">
    <property type="component" value="Unassembled WGS sequence"/>
</dbReference>
<organism evidence="1 2">
    <name type="scientific">Dankookia rubra</name>
    <dbReference type="NCBI Taxonomy" id="1442381"/>
    <lineage>
        <taxon>Bacteria</taxon>
        <taxon>Pseudomonadati</taxon>
        <taxon>Pseudomonadota</taxon>
        <taxon>Alphaproteobacteria</taxon>
        <taxon>Acetobacterales</taxon>
        <taxon>Roseomonadaceae</taxon>
        <taxon>Dankookia</taxon>
    </lineage>
</organism>
<protein>
    <recommendedName>
        <fullName evidence="3">Transposase DDE domain-containing protein</fullName>
    </recommendedName>
</protein>
<sequence>MGAGQPHRLAIKCALESSATGNADAGWLDIKGSGRSRPPTACGRFPKIFAWLSRSRRLGRNYERLQETSEAVIYSAMSRIILQRIAA</sequence>
<dbReference type="AlphaFoldDB" id="A0A4R5Q9V4"/>
<evidence type="ECO:0000313" key="2">
    <source>
        <dbReference type="Proteomes" id="UP000295096"/>
    </source>
</evidence>
<reference evidence="1 2" key="1">
    <citation type="journal article" date="2016" name="J. Microbiol.">
        <title>Dankookia rubra gen. nov., sp. nov., an alphaproteobacterium isolated from sediment of a shallow stream.</title>
        <authorList>
            <person name="Kim W.H."/>
            <person name="Kim D.H."/>
            <person name="Kang K."/>
            <person name="Ahn T.Y."/>
        </authorList>
    </citation>
    <scope>NUCLEOTIDE SEQUENCE [LARGE SCALE GENOMIC DNA]</scope>
    <source>
        <strain evidence="1 2">JCM30602</strain>
    </source>
</reference>
<dbReference type="EMBL" id="SMSJ01000053">
    <property type="protein sequence ID" value="TDH59802.1"/>
    <property type="molecule type" value="Genomic_DNA"/>
</dbReference>
<evidence type="ECO:0000313" key="1">
    <source>
        <dbReference type="EMBL" id="TDH59802.1"/>
    </source>
</evidence>
<comment type="caution">
    <text evidence="1">The sequence shown here is derived from an EMBL/GenBank/DDBJ whole genome shotgun (WGS) entry which is preliminary data.</text>
</comment>
<keyword evidence="2" id="KW-1185">Reference proteome</keyword>